<accession>A0A7S0GI34</accession>
<evidence type="ECO:0000256" key="2">
    <source>
        <dbReference type="SAM" id="Phobius"/>
    </source>
</evidence>
<keyword evidence="1" id="KW-0175">Coiled coil</keyword>
<keyword evidence="2" id="KW-1133">Transmembrane helix</keyword>
<keyword evidence="2" id="KW-0472">Membrane</keyword>
<sequence>MEELVIKANTEKAKMQEAVDDLEAVKQLVDKEAKESGVDFLKSLRDGGQANVYAFVGFALFSSRAFQDIVLSFVGKDPASHYVPAAVQAGLAVLCGVYVFVLAKPAPPADTDSK</sequence>
<keyword evidence="2" id="KW-0812">Transmembrane</keyword>
<feature type="transmembrane region" description="Helical" evidence="2">
    <location>
        <begin position="52"/>
        <end position="75"/>
    </location>
</feature>
<dbReference type="AlphaFoldDB" id="A0A7S0GI34"/>
<dbReference type="EMBL" id="HBEL01037093">
    <property type="protein sequence ID" value="CAD8421192.1"/>
    <property type="molecule type" value="Transcribed_RNA"/>
</dbReference>
<proteinExistence type="predicted"/>
<gene>
    <name evidence="3" type="ORF">PINE0816_LOCUS17345</name>
</gene>
<evidence type="ECO:0000313" key="3">
    <source>
        <dbReference type="EMBL" id="CAD8421192.1"/>
    </source>
</evidence>
<feature type="transmembrane region" description="Helical" evidence="2">
    <location>
        <begin position="81"/>
        <end position="103"/>
    </location>
</feature>
<name>A0A7S0GI34_9STRA</name>
<organism evidence="3">
    <name type="scientific">Proboscia inermis</name>
    <dbReference type="NCBI Taxonomy" id="420281"/>
    <lineage>
        <taxon>Eukaryota</taxon>
        <taxon>Sar</taxon>
        <taxon>Stramenopiles</taxon>
        <taxon>Ochrophyta</taxon>
        <taxon>Bacillariophyta</taxon>
        <taxon>Coscinodiscophyceae</taxon>
        <taxon>Rhizosoleniophycidae</taxon>
        <taxon>Rhizosoleniales</taxon>
        <taxon>Rhizosoleniaceae</taxon>
        <taxon>Proboscia</taxon>
    </lineage>
</organism>
<protein>
    <submittedName>
        <fullName evidence="3">Uncharacterized protein</fullName>
    </submittedName>
</protein>
<reference evidence="3" key="1">
    <citation type="submission" date="2021-01" db="EMBL/GenBank/DDBJ databases">
        <authorList>
            <person name="Corre E."/>
            <person name="Pelletier E."/>
            <person name="Niang G."/>
            <person name="Scheremetjew M."/>
            <person name="Finn R."/>
            <person name="Kale V."/>
            <person name="Holt S."/>
            <person name="Cochrane G."/>
            <person name="Meng A."/>
            <person name="Brown T."/>
            <person name="Cohen L."/>
        </authorList>
    </citation>
    <scope>NUCLEOTIDE SEQUENCE</scope>
    <source>
        <strain evidence="3">CCAP1064/1</strain>
    </source>
</reference>
<evidence type="ECO:0000256" key="1">
    <source>
        <dbReference type="SAM" id="Coils"/>
    </source>
</evidence>
<feature type="coiled-coil region" evidence="1">
    <location>
        <begin position="5"/>
        <end position="35"/>
    </location>
</feature>